<evidence type="ECO:0000256" key="2">
    <source>
        <dbReference type="ARBA" id="ARBA00022730"/>
    </source>
</evidence>
<dbReference type="Gene3D" id="3.40.970.40">
    <property type="entry name" value="fibrinogen binding protein from staphylococcus aureus domain like"/>
    <property type="match status" value="1"/>
</dbReference>
<accession>A0A0R1S9B7</accession>
<dbReference type="HAMAP" id="MF_00844_B">
    <property type="entry name" value="RqcH_B"/>
    <property type="match status" value="1"/>
</dbReference>
<evidence type="ECO:0000259" key="6">
    <source>
        <dbReference type="Pfam" id="PF05670"/>
    </source>
</evidence>
<feature type="domain" description="NFACT RNA-binding" evidence="6">
    <location>
        <begin position="450"/>
        <end position="538"/>
    </location>
</feature>
<comment type="similarity">
    <text evidence="5">Belongs to the NEMF family.</text>
</comment>
<feature type="coiled-coil region" evidence="5">
    <location>
        <begin position="293"/>
        <end position="320"/>
    </location>
</feature>
<dbReference type="GO" id="GO:1990112">
    <property type="term" value="C:RQC complex"/>
    <property type="evidence" value="ECO:0007669"/>
    <property type="project" value="TreeGrafter"/>
</dbReference>
<gene>
    <name evidence="5" type="primary">rqcH</name>
    <name evidence="7" type="ORF">FC69_GL000931</name>
</gene>
<proteinExistence type="inferred from homology"/>
<dbReference type="InterPro" id="IPR051608">
    <property type="entry name" value="RQC_Subunit_NEMF"/>
</dbReference>
<dbReference type="AlphaFoldDB" id="A0A0R1S9B7"/>
<organism evidence="7 8">
    <name type="scientific">Latilactobacillus fuchuensis DSM 14340 = JCM 11249</name>
    <dbReference type="NCBI Taxonomy" id="1423747"/>
    <lineage>
        <taxon>Bacteria</taxon>
        <taxon>Bacillati</taxon>
        <taxon>Bacillota</taxon>
        <taxon>Bacilli</taxon>
        <taxon>Lactobacillales</taxon>
        <taxon>Lactobacillaceae</taxon>
        <taxon>Latilactobacillus</taxon>
    </lineage>
</organism>
<evidence type="ECO:0000313" key="7">
    <source>
        <dbReference type="EMBL" id="KRL62059.1"/>
    </source>
</evidence>
<dbReference type="FunFam" id="2.30.310.10:FF:000004">
    <property type="entry name" value="Fibronectin-binding protein A"/>
    <property type="match status" value="1"/>
</dbReference>
<dbReference type="GO" id="GO:0072344">
    <property type="term" value="P:rescue of stalled ribosome"/>
    <property type="evidence" value="ECO:0007669"/>
    <property type="project" value="UniProtKB-UniRule"/>
</dbReference>
<protein>
    <recommendedName>
        <fullName evidence="5">Rqc2 homolog RqcH</fullName>
        <shortName evidence="5">RqcH</shortName>
    </recommendedName>
</protein>
<dbReference type="eggNOG" id="COG1293">
    <property type="taxonomic scope" value="Bacteria"/>
</dbReference>
<comment type="function">
    <text evidence="5">Key component of the ribosome quality control system (RQC), a ribosome-associated complex that mediates the extraction of incompletely synthesized nascent chains from stalled ribosomes and their subsequent degradation. RqcH recruits Ala-charged tRNA, and with RqcP directs the elongation of stalled nascent chains on 50S ribosomal subunits, leading to non-templated C-terminal alanine extensions (Ala tail). The Ala tail promotes nascent chain degradation. May add between 1 and at least 8 Ala residues. Binds to stalled 50S ribosomal subunits.</text>
</comment>
<reference evidence="7 8" key="1">
    <citation type="journal article" date="2015" name="Genome Announc.">
        <title>Expanding the biotechnology potential of lactobacilli through comparative genomics of 213 strains and associated genera.</title>
        <authorList>
            <person name="Sun Z."/>
            <person name="Harris H.M."/>
            <person name="McCann A."/>
            <person name="Guo C."/>
            <person name="Argimon S."/>
            <person name="Zhang W."/>
            <person name="Yang X."/>
            <person name="Jeffery I.B."/>
            <person name="Cooney J.C."/>
            <person name="Kagawa T.F."/>
            <person name="Liu W."/>
            <person name="Song Y."/>
            <person name="Salvetti E."/>
            <person name="Wrobel A."/>
            <person name="Rasinkangas P."/>
            <person name="Parkhill J."/>
            <person name="Rea M.C."/>
            <person name="O'Sullivan O."/>
            <person name="Ritari J."/>
            <person name="Douillard F.P."/>
            <person name="Paul Ross R."/>
            <person name="Yang R."/>
            <person name="Briner A.E."/>
            <person name="Felis G.E."/>
            <person name="de Vos W.M."/>
            <person name="Barrangou R."/>
            <person name="Klaenhammer T.R."/>
            <person name="Caufield P.W."/>
            <person name="Cui Y."/>
            <person name="Zhang H."/>
            <person name="O'Toole P.W."/>
        </authorList>
    </citation>
    <scope>NUCLEOTIDE SEQUENCE [LARGE SCALE GENOMIC DNA]</scope>
    <source>
        <strain evidence="7 8">DSM 14340</strain>
    </source>
</reference>
<dbReference type="PANTHER" id="PTHR15239">
    <property type="entry name" value="NUCLEAR EXPORT MEDIATOR FACTOR NEMF"/>
    <property type="match status" value="1"/>
</dbReference>
<comment type="caution">
    <text evidence="7">The sequence shown here is derived from an EMBL/GenBank/DDBJ whole genome shotgun (WGS) entry which is preliminary data.</text>
</comment>
<dbReference type="InterPro" id="IPR043682">
    <property type="entry name" value="RqcH_bacterial"/>
</dbReference>
<dbReference type="GO" id="GO:0043023">
    <property type="term" value="F:ribosomal large subunit binding"/>
    <property type="evidence" value="ECO:0007669"/>
    <property type="project" value="UniProtKB-UniRule"/>
</dbReference>
<dbReference type="OrthoDB" id="9766163at2"/>
<comment type="subunit">
    <text evidence="5">Associates with stalled 50S ribosomal subunits. Binds to RqcP.</text>
</comment>
<keyword evidence="1 5" id="KW-0820">tRNA-binding</keyword>
<dbReference type="GO" id="GO:0000049">
    <property type="term" value="F:tRNA binding"/>
    <property type="evidence" value="ECO:0007669"/>
    <property type="project" value="UniProtKB-UniRule"/>
</dbReference>
<keyword evidence="4 5" id="KW-0648">Protein biosynthesis</keyword>
<name>A0A0R1S9B7_9LACO</name>
<keyword evidence="2 5" id="KW-0699">rRNA-binding</keyword>
<dbReference type="STRING" id="1423747.FC69_GL000931"/>
<dbReference type="Pfam" id="PF05833">
    <property type="entry name" value="NFACT_N"/>
    <property type="match status" value="1"/>
</dbReference>
<evidence type="ECO:0000256" key="4">
    <source>
        <dbReference type="ARBA" id="ARBA00022917"/>
    </source>
</evidence>
<dbReference type="PANTHER" id="PTHR15239:SF6">
    <property type="entry name" value="RIBOSOME QUALITY CONTROL COMPLEX SUBUNIT NEMF"/>
    <property type="match status" value="1"/>
</dbReference>
<evidence type="ECO:0000256" key="3">
    <source>
        <dbReference type="ARBA" id="ARBA00022884"/>
    </source>
</evidence>
<dbReference type="EMBL" id="AZEX01000001">
    <property type="protein sequence ID" value="KRL62059.1"/>
    <property type="molecule type" value="Genomic_DNA"/>
</dbReference>
<dbReference type="GO" id="GO:0019843">
    <property type="term" value="F:rRNA binding"/>
    <property type="evidence" value="ECO:0007669"/>
    <property type="project" value="UniProtKB-UniRule"/>
</dbReference>
<dbReference type="Gene3D" id="2.30.310.10">
    <property type="entry name" value="ibrinogen binding protein from staphylococcus aureus domain"/>
    <property type="match status" value="1"/>
</dbReference>
<evidence type="ECO:0000313" key="8">
    <source>
        <dbReference type="Proteomes" id="UP000051264"/>
    </source>
</evidence>
<sequence length="571" mass="65292">MAFDGLMTHAVVAELNTTLADGKITKIQQPYPNEVILTLRANRKTYPLLLSAHPSYARVQITRVPYANPATPPNFAMSLRKYLDGSILEKIEQVESDRILRFTFKSRNELGDLQQLCLIVELMGRHSNVILVNQETNKILDLIRHVSLSQNRYRFLMPGADYVNPPAASGVNGFTADLTDLDWLSYYNLPETEQPHWLQTQFQGMGRESAIELQHRLLDHDHYLTIVQDFFKQYNQATPTLTIGPKKSWFTVAAYQTLVGEQTQLPTLSELLDQYYLHKAQRDRVQQQGGALIHFIRNEIQKDEKKLKKLQQTLKTADSADDYRIKGEILTTYLRQVERGMTEITLDNYYADNQPIKITLSNQLTPSKNAQKYFSKYQKLRNSVAYVNDQMAKTEAELQYFNTIMAQIEIAAPKDLVDIKEELQAEGYLKTKKSGAKKQKRYKISEPEIFYASDGTRIFVGKNNYQNDQLTLKKAKKTDIWLHVKNIPGSHVIIDASNPSETTLEEASKLAAYFSKARLSASVPVDYIQVKRIRKPNGAKPGFVIYEGQQTLYSTPDEALVQKLRQKPSQA</sequence>
<dbReference type="PATRIC" id="fig|1423747.3.peg.951"/>
<keyword evidence="3 5" id="KW-0694">RNA-binding</keyword>
<keyword evidence="5" id="KW-0175">Coiled coil</keyword>
<evidence type="ECO:0000256" key="5">
    <source>
        <dbReference type="HAMAP-Rule" id="MF_00844"/>
    </source>
</evidence>
<dbReference type="RefSeq" id="WP_056949985.1">
    <property type="nucleotide sequence ID" value="NZ_AZEX01000001.1"/>
</dbReference>
<dbReference type="Proteomes" id="UP000051264">
    <property type="component" value="Unassembled WGS sequence"/>
</dbReference>
<evidence type="ECO:0000256" key="1">
    <source>
        <dbReference type="ARBA" id="ARBA00022555"/>
    </source>
</evidence>
<dbReference type="InterPro" id="IPR008532">
    <property type="entry name" value="NFACT_RNA-bd"/>
</dbReference>
<dbReference type="Pfam" id="PF05670">
    <property type="entry name" value="NFACT-R_1"/>
    <property type="match status" value="1"/>
</dbReference>